<dbReference type="InterPro" id="IPR036915">
    <property type="entry name" value="Cyclin-like_sf"/>
</dbReference>
<dbReference type="SUPFAM" id="SSF47954">
    <property type="entry name" value="Cyclin-like"/>
    <property type="match status" value="1"/>
</dbReference>
<sequence>MQRNTYYKLREELEQLRASRGDQVPQPKPPKAEPTKQASEKHLPPENKERDFVLPWWWRLLSCSWRVQMAFTLLLWATLLNVGFGAVFFVCACLYWLYAWGTETQRRNLRPNTILAGCYQRFLSYCPKTRPSALDTSVQHISEREPEDVDFNPSLNPSNTTLFLHSTLRSITQSSPLKKMLRLEDRDKVKHLKKGLQRWSSCGSVYIGECCLSKPDSKLILHCISVAVCSLIKSERTRGQKDFENLYSGDCDPLIECYSDQSPSLTSTYDLENECSTGHELYKEVYEIYDERVHPLFPLSSYCQVDSHFSLGEPPYIVLRFQHQILYFLNRLFSSSLLTAESAIVALVYLERLISSLEMCVVAWSWRRQLLACILIASKVLDDQAVWNADYCQLLKDVHVNDLNDLERHTLSLLQFNTGVPPAVYARYYFDLLSLGEAVALPATNVGERRRMTPGLARHLRVLPVSAEARAEHLAAAASAGIAFGGGGILFDLPCSSLADASSDASPQQDHQTGCPSQRLRSRQRPHSASPSLSSTRPRHTSMGTKPKTRHHHHPQAASESEYEQSTSAVSTFASTSSSSSSLTWKSSASASPVSSSSTFSAVSGCFQLPTAVSNAAFDPWTTPTATFRFGTGGSGGGGVTGRGDDVATSSTLFLLQQDSGLY</sequence>
<dbReference type="PANTHER" id="PTHR14248">
    <property type="entry name" value="CYCLIN Y, ISOFORM A"/>
    <property type="match status" value="1"/>
</dbReference>
<dbReference type="Proteomes" id="UP000019149">
    <property type="component" value="Unassembled WGS sequence"/>
</dbReference>
<feature type="compositionally biased region" description="Low complexity" evidence="2">
    <location>
        <begin position="500"/>
        <end position="510"/>
    </location>
</feature>
<feature type="compositionally biased region" description="Basic and acidic residues" evidence="2">
    <location>
        <begin position="30"/>
        <end position="46"/>
    </location>
</feature>
<feature type="domain" description="Cyclin-like" evidence="4">
    <location>
        <begin position="327"/>
        <end position="412"/>
    </location>
</feature>
<dbReference type="GeneID" id="36339786"/>
<feature type="region of interest" description="Disordered" evidence="2">
    <location>
        <begin position="500"/>
        <end position="566"/>
    </location>
</feature>
<accession>W6UJ41</accession>
<evidence type="ECO:0000256" key="2">
    <source>
        <dbReference type="SAM" id="MobiDB-lite"/>
    </source>
</evidence>
<evidence type="ECO:0000256" key="3">
    <source>
        <dbReference type="SAM" id="Phobius"/>
    </source>
</evidence>
<dbReference type="SMART" id="SM00385">
    <property type="entry name" value="CYCLIN"/>
    <property type="match status" value="1"/>
</dbReference>
<keyword evidence="3" id="KW-0812">Transmembrane</keyword>
<dbReference type="OMA" id="YIGECCL"/>
<protein>
    <submittedName>
        <fullName evidence="5">Cyclin-Y</fullName>
    </submittedName>
</protein>
<dbReference type="Gene3D" id="1.10.472.10">
    <property type="entry name" value="Cyclin-like"/>
    <property type="match status" value="1"/>
</dbReference>
<evidence type="ECO:0000259" key="4">
    <source>
        <dbReference type="SMART" id="SM00385"/>
    </source>
</evidence>
<keyword evidence="3" id="KW-1133">Transmembrane helix</keyword>
<feature type="transmembrane region" description="Helical" evidence="3">
    <location>
        <begin position="82"/>
        <end position="100"/>
    </location>
</feature>
<keyword evidence="1" id="KW-0195">Cyclin</keyword>
<feature type="region of interest" description="Disordered" evidence="2">
    <location>
        <begin position="17"/>
        <end position="46"/>
    </location>
</feature>
<proteinExistence type="inferred from homology"/>
<dbReference type="RefSeq" id="XP_024352234.1">
    <property type="nucleotide sequence ID" value="XM_024493320.1"/>
</dbReference>
<dbReference type="InterPro" id="IPR013763">
    <property type="entry name" value="Cyclin-like_dom"/>
</dbReference>
<dbReference type="CTD" id="36339786"/>
<dbReference type="AlphaFoldDB" id="W6UJ41"/>
<dbReference type="KEGG" id="egl:EGR_04071"/>
<dbReference type="CDD" id="cd20540">
    <property type="entry name" value="CYCLIN_CCNY_like"/>
    <property type="match status" value="1"/>
</dbReference>
<feature type="compositionally biased region" description="Polar residues" evidence="2">
    <location>
        <begin position="527"/>
        <end position="536"/>
    </location>
</feature>
<gene>
    <name evidence="5" type="ORF">EGR_04071</name>
</gene>
<organism evidence="5 6">
    <name type="scientific">Echinococcus granulosus</name>
    <name type="common">Hydatid tapeworm</name>
    <dbReference type="NCBI Taxonomy" id="6210"/>
    <lineage>
        <taxon>Eukaryota</taxon>
        <taxon>Metazoa</taxon>
        <taxon>Spiralia</taxon>
        <taxon>Lophotrochozoa</taxon>
        <taxon>Platyhelminthes</taxon>
        <taxon>Cestoda</taxon>
        <taxon>Eucestoda</taxon>
        <taxon>Cyclophyllidea</taxon>
        <taxon>Taeniidae</taxon>
        <taxon>Echinococcus</taxon>
        <taxon>Echinococcus granulosus group</taxon>
    </lineage>
</organism>
<keyword evidence="6" id="KW-1185">Reference proteome</keyword>
<evidence type="ECO:0000313" key="5">
    <source>
        <dbReference type="EMBL" id="EUB61038.1"/>
    </source>
</evidence>
<comment type="similarity">
    <text evidence="1">Belongs to the cyclin family.</text>
</comment>
<dbReference type="Pfam" id="PF00134">
    <property type="entry name" value="Cyclin_N"/>
    <property type="match status" value="1"/>
</dbReference>
<dbReference type="InterPro" id="IPR006671">
    <property type="entry name" value="Cyclin_N"/>
</dbReference>
<evidence type="ECO:0000256" key="1">
    <source>
        <dbReference type="RuleBase" id="RU000383"/>
    </source>
</evidence>
<comment type="caution">
    <text evidence="5">The sequence shown here is derived from an EMBL/GenBank/DDBJ whole genome shotgun (WGS) entry which is preliminary data.</text>
</comment>
<name>W6UJ41_ECHGR</name>
<dbReference type="OrthoDB" id="6266481at2759"/>
<keyword evidence="3" id="KW-0472">Membrane</keyword>
<reference evidence="5 6" key="1">
    <citation type="journal article" date="2013" name="Nat. Genet.">
        <title>The genome of the hydatid tapeworm Echinococcus granulosus.</title>
        <authorList>
            <person name="Zheng H."/>
            <person name="Zhang W."/>
            <person name="Zhang L."/>
            <person name="Zhang Z."/>
            <person name="Li J."/>
            <person name="Lu G."/>
            <person name="Zhu Y."/>
            <person name="Wang Y."/>
            <person name="Huang Y."/>
            <person name="Liu J."/>
            <person name="Kang H."/>
            <person name="Chen J."/>
            <person name="Wang L."/>
            <person name="Chen A."/>
            <person name="Yu S."/>
            <person name="Gao Z."/>
            <person name="Jin L."/>
            <person name="Gu W."/>
            <person name="Wang Z."/>
            <person name="Zhao L."/>
            <person name="Shi B."/>
            <person name="Wen H."/>
            <person name="Lin R."/>
            <person name="Jones M.K."/>
            <person name="Brejova B."/>
            <person name="Vinar T."/>
            <person name="Zhao G."/>
            <person name="McManus D.P."/>
            <person name="Chen Z."/>
            <person name="Zhou Y."/>
            <person name="Wang S."/>
        </authorList>
    </citation>
    <scope>NUCLEOTIDE SEQUENCE [LARGE SCALE GENOMIC DNA]</scope>
</reference>
<dbReference type="EMBL" id="APAU02000024">
    <property type="protein sequence ID" value="EUB61038.1"/>
    <property type="molecule type" value="Genomic_DNA"/>
</dbReference>
<evidence type="ECO:0000313" key="6">
    <source>
        <dbReference type="Proteomes" id="UP000019149"/>
    </source>
</evidence>